<dbReference type="EMBL" id="CABPRZ010000001">
    <property type="protein sequence ID" value="VVD63004.1"/>
    <property type="molecule type" value="Genomic_DNA"/>
</dbReference>
<dbReference type="InterPro" id="IPR022742">
    <property type="entry name" value="Hydrolase_4"/>
</dbReference>
<dbReference type="GO" id="GO:0047372">
    <property type="term" value="F:monoacylglycerol lipase activity"/>
    <property type="evidence" value="ECO:0007669"/>
    <property type="project" value="UniProtKB-EC"/>
</dbReference>
<evidence type="ECO:0000256" key="4">
    <source>
        <dbReference type="ARBA" id="ARBA00071261"/>
    </source>
</evidence>
<proteinExistence type="inferred from homology"/>
<comment type="similarity">
    <text evidence="2">Belongs to the AB hydrolase superfamily.</text>
</comment>
<feature type="domain" description="Serine aminopeptidase S33" evidence="5">
    <location>
        <begin position="28"/>
        <end position="263"/>
    </location>
</feature>
<dbReference type="SUPFAM" id="SSF53474">
    <property type="entry name" value="alpha/beta-Hydrolases"/>
    <property type="match status" value="1"/>
</dbReference>
<gene>
    <name evidence="6" type="ORF">PTE30175_00196</name>
</gene>
<name>A0A5E4RKG2_9BURK</name>
<dbReference type="EC" id="3.1.1.23" evidence="3"/>
<dbReference type="RefSeq" id="WP_150695181.1">
    <property type="nucleotide sequence ID" value="NZ_CABPRZ010000001.1"/>
</dbReference>
<sequence length="290" mass="32338">MTLHTESRLDTCDGQSLYVQGWRPNQRAPRAVVAIIHGMGEHGGRYRRLAEHFATHDLATVTFDLRGHGLSSGARVFVNRFDDYLGDTDIFLTHVRSTFGPTPVFLLGHSMGGAIAALYAITRQPDVRGLALSSPALAPGEPVPPWLLTLGRWVARWLPRVPVYKIDPARIARDQTVVEEARRDPLNVYRGTPARTAAELLSAMARIHTGADALRLPLYIFHGTEDRLTAPYASEQLHASAASTDKTLRMYRGHYHETLNDLDRETVIRDLTQWLLHHLPAVAARRDHAA</sequence>
<dbReference type="Gene3D" id="3.40.50.1820">
    <property type="entry name" value="alpha/beta hydrolase"/>
    <property type="match status" value="1"/>
</dbReference>
<organism evidence="6 7">
    <name type="scientific">Pandoraea terrae</name>
    <dbReference type="NCBI Taxonomy" id="1537710"/>
    <lineage>
        <taxon>Bacteria</taxon>
        <taxon>Pseudomonadati</taxon>
        <taxon>Pseudomonadota</taxon>
        <taxon>Betaproteobacteria</taxon>
        <taxon>Burkholderiales</taxon>
        <taxon>Burkholderiaceae</taxon>
        <taxon>Pandoraea</taxon>
    </lineage>
</organism>
<dbReference type="Proteomes" id="UP000414233">
    <property type="component" value="Unassembled WGS sequence"/>
</dbReference>
<dbReference type="OrthoDB" id="9806902at2"/>
<dbReference type="Pfam" id="PF12146">
    <property type="entry name" value="Hydrolase_4"/>
    <property type="match status" value="1"/>
</dbReference>
<dbReference type="FunFam" id="3.40.50.1820:FF:000117">
    <property type="entry name" value="Monoglyceride lipase, putative"/>
    <property type="match status" value="1"/>
</dbReference>
<dbReference type="AlphaFoldDB" id="A0A5E4RKG2"/>
<reference evidence="6 7" key="1">
    <citation type="submission" date="2019-08" db="EMBL/GenBank/DDBJ databases">
        <authorList>
            <person name="Peeters C."/>
        </authorList>
    </citation>
    <scope>NUCLEOTIDE SEQUENCE [LARGE SCALE GENOMIC DNA]</scope>
    <source>
        <strain evidence="6 7">LMG 30175</strain>
    </source>
</reference>
<protein>
    <recommendedName>
        <fullName evidence="4">Monoacylglycerol lipase</fullName>
        <ecNumber evidence="3">3.1.1.23</ecNumber>
    </recommendedName>
</protein>
<dbReference type="InterPro" id="IPR029058">
    <property type="entry name" value="AB_hydrolase_fold"/>
</dbReference>
<evidence type="ECO:0000313" key="6">
    <source>
        <dbReference type="EMBL" id="VVD63004.1"/>
    </source>
</evidence>
<keyword evidence="6" id="KW-0378">Hydrolase</keyword>
<evidence type="ECO:0000256" key="3">
    <source>
        <dbReference type="ARBA" id="ARBA00013254"/>
    </source>
</evidence>
<evidence type="ECO:0000256" key="2">
    <source>
        <dbReference type="ARBA" id="ARBA00008645"/>
    </source>
</evidence>
<evidence type="ECO:0000259" key="5">
    <source>
        <dbReference type="Pfam" id="PF12146"/>
    </source>
</evidence>
<comment type="catalytic activity">
    <reaction evidence="1">
        <text>Hydrolyzes glycerol monoesters of long-chain fatty acids.</text>
        <dbReference type="EC" id="3.1.1.23"/>
    </reaction>
</comment>
<evidence type="ECO:0000313" key="7">
    <source>
        <dbReference type="Proteomes" id="UP000414233"/>
    </source>
</evidence>
<dbReference type="InterPro" id="IPR051044">
    <property type="entry name" value="MAG_DAG_Lipase"/>
</dbReference>
<dbReference type="PANTHER" id="PTHR11614">
    <property type="entry name" value="PHOSPHOLIPASE-RELATED"/>
    <property type="match status" value="1"/>
</dbReference>
<keyword evidence="7" id="KW-1185">Reference proteome</keyword>
<evidence type="ECO:0000256" key="1">
    <source>
        <dbReference type="ARBA" id="ARBA00001613"/>
    </source>
</evidence>
<accession>A0A5E4RKG2</accession>